<sequence>MQKKKMTDERVGQMKWRRRSTLTPSAFSLTLEKKNPSFLFHLPHSSPGHHIDESILTAARHLYHGTTISIMNFRMKHQQNLNTTTTLIVGYLPPCLLSPYAPPYLPLYANLSPCRAHPALRYLA</sequence>
<organism evidence="1 2">
    <name type="scientific">Saponaria officinalis</name>
    <name type="common">Common soapwort</name>
    <name type="synonym">Lychnis saponaria</name>
    <dbReference type="NCBI Taxonomy" id="3572"/>
    <lineage>
        <taxon>Eukaryota</taxon>
        <taxon>Viridiplantae</taxon>
        <taxon>Streptophyta</taxon>
        <taxon>Embryophyta</taxon>
        <taxon>Tracheophyta</taxon>
        <taxon>Spermatophyta</taxon>
        <taxon>Magnoliopsida</taxon>
        <taxon>eudicotyledons</taxon>
        <taxon>Gunneridae</taxon>
        <taxon>Pentapetalae</taxon>
        <taxon>Caryophyllales</taxon>
        <taxon>Caryophyllaceae</taxon>
        <taxon>Caryophylleae</taxon>
        <taxon>Saponaria</taxon>
    </lineage>
</organism>
<dbReference type="AlphaFoldDB" id="A0AAW1IHL1"/>
<evidence type="ECO:0000313" key="1">
    <source>
        <dbReference type="EMBL" id="KAK9689562.1"/>
    </source>
</evidence>
<evidence type="ECO:0000313" key="2">
    <source>
        <dbReference type="Proteomes" id="UP001443914"/>
    </source>
</evidence>
<gene>
    <name evidence="1" type="ORF">RND81_09G067300</name>
</gene>
<protein>
    <submittedName>
        <fullName evidence="1">Uncharacterized protein</fullName>
    </submittedName>
</protein>
<name>A0AAW1IHL1_SAPOF</name>
<proteinExistence type="predicted"/>
<reference evidence="1" key="1">
    <citation type="submission" date="2024-03" db="EMBL/GenBank/DDBJ databases">
        <title>WGS assembly of Saponaria officinalis var. Norfolk2.</title>
        <authorList>
            <person name="Jenkins J."/>
            <person name="Shu S."/>
            <person name="Grimwood J."/>
            <person name="Barry K."/>
            <person name="Goodstein D."/>
            <person name="Schmutz J."/>
            <person name="Leebens-Mack J."/>
            <person name="Osbourn A."/>
        </authorList>
    </citation>
    <scope>NUCLEOTIDE SEQUENCE [LARGE SCALE GENOMIC DNA]</scope>
    <source>
        <strain evidence="1">JIC</strain>
    </source>
</reference>
<accession>A0AAW1IHL1</accession>
<keyword evidence="2" id="KW-1185">Reference proteome</keyword>
<comment type="caution">
    <text evidence="1">The sequence shown here is derived from an EMBL/GenBank/DDBJ whole genome shotgun (WGS) entry which is preliminary data.</text>
</comment>
<dbReference type="Proteomes" id="UP001443914">
    <property type="component" value="Unassembled WGS sequence"/>
</dbReference>
<dbReference type="EMBL" id="JBDFQZ010000009">
    <property type="protein sequence ID" value="KAK9689562.1"/>
    <property type="molecule type" value="Genomic_DNA"/>
</dbReference>